<dbReference type="Proteomes" id="UP000223913">
    <property type="component" value="Unassembled WGS sequence"/>
</dbReference>
<dbReference type="PANTHER" id="PTHR20883:SF15">
    <property type="entry name" value="PHYTANOYL-COA DIOXYGENASE DOMAIN-CONTAINING PROTEIN 1"/>
    <property type="match status" value="1"/>
</dbReference>
<comment type="caution">
    <text evidence="3">The sequence shown here is derived from an EMBL/GenBank/DDBJ whole genome shotgun (WGS) entry which is preliminary data.</text>
</comment>
<dbReference type="AlphaFoldDB" id="A0A2D0N3G9"/>
<dbReference type="InterPro" id="IPR008775">
    <property type="entry name" value="Phytyl_CoA_dOase-like"/>
</dbReference>
<dbReference type="Pfam" id="PF05721">
    <property type="entry name" value="PhyH"/>
    <property type="match status" value="1"/>
</dbReference>
<dbReference type="OrthoDB" id="9814777at2"/>
<dbReference type="Gene3D" id="2.60.120.620">
    <property type="entry name" value="q2cbj1_9rhob like domain"/>
    <property type="match status" value="1"/>
</dbReference>
<gene>
    <name evidence="3" type="ORF">CRP01_29420</name>
</gene>
<reference evidence="3 4" key="1">
    <citation type="submission" date="2017-10" db="EMBL/GenBank/DDBJ databases">
        <title>The draft genome sequence of Lewinella nigricans NBRC 102662.</title>
        <authorList>
            <person name="Wang K."/>
        </authorList>
    </citation>
    <scope>NUCLEOTIDE SEQUENCE [LARGE SCALE GENOMIC DNA]</scope>
    <source>
        <strain evidence="3 4">NBRC 102662</strain>
    </source>
</reference>
<dbReference type="GO" id="GO:0016706">
    <property type="term" value="F:2-oxoglutarate-dependent dioxygenase activity"/>
    <property type="evidence" value="ECO:0007669"/>
    <property type="project" value="UniProtKB-ARBA"/>
</dbReference>
<dbReference type="EMBL" id="PDUD01000035">
    <property type="protein sequence ID" value="PHN02928.1"/>
    <property type="molecule type" value="Genomic_DNA"/>
</dbReference>
<evidence type="ECO:0000313" key="4">
    <source>
        <dbReference type="Proteomes" id="UP000223913"/>
    </source>
</evidence>
<dbReference type="SUPFAM" id="SSF51197">
    <property type="entry name" value="Clavaminate synthase-like"/>
    <property type="match status" value="1"/>
</dbReference>
<name>A0A2D0N3G9_FLAN2</name>
<protein>
    <submittedName>
        <fullName evidence="3">Phytanoyl-CoA dioxygenase</fullName>
    </submittedName>
</protein>
<dbReference type="GO" id="GO:0005506">
    <property type="term" value="F:iron ion binding"/>
    <property type="evidence" value="ECO:0007669"/>
    <property type="project" value="UniProtKB-ARBA"/>
</dbReference>
<keyword evidence="2" id="KW-0408">Iron</keyword>
<keyword evidence="3" id="KW-0560">Oxidoreductase</keyword>
<keyword evidence="3" id="KW-0223">Dioxygenase</keyword>
<dbReference type="PANTHER" id="PTHR20883">
    <property type="entry name" value="PHYTANOYL-COA DIOXYGENASE DOMAIN CONTAINING 1"/>
    <property type="match status" value="1"/>
</dbReference>
<evidence type="ECO:0000256" key="1">
    <source>
        <dbReference type="ARBA" id="ARBA00022723"/>
    </source>
</evidence>
<evidence type="ECO:0000313" key="3">
    <source>
        <dbReference type="EMBL" id="PHN02928.1"/>
    </source>
</evidence>
<keyword evidence="1" id="KW-0479">Metal-binding</keyword>
<proteinExistence type="predicted"/>
<organism evidence="3 4">
    <name type="scientific">Flavilitoribacter nigricans (strain ATCC 23147 / DSM 23189 / NBRC 102662 / NCIMB 1420 / SS-2)</name>
    <name type="common">Lewinella nigricans</name>
    <dbReference type="NCBI Taxonomy" id="1122177"/>
    <lineage>
        <taxon>Bacteria</taxon>
        <taxon>Pseudomonadati</taxon>
        <taxon>Bacteroidota</taxon>
        <taxon>Saprospiria</taxon>
        <taxon>Saprospirales</taxon>
        <taxon>Lewinellaceae</taxon>
        <taxon>Flavilitoribacter</taxon>
    </lineage>
</organism>
<evidence type="ECO:0000256" key="2">
    <source>
        <dbReference type="ARBA" id="ARBA00023004"/>
    </source>
</evidence>
<sequence length="329" mass="37975">MKPMASLNQIFKNYTGVLRQFKAVYVLNNLLNRHKLAHNRELYAKYGLKKSIYAPLGKADFAKPHPDVPWLDRPDAIRALEQHPRFKEWSAPIQEELKRFVRDGYMILKNFFSIENVDRLNEEIDQLLQDRSIDFNYTGRKVMESFRVSPMADAFFRNRQLNKLLSFTMGAPVIPFQTINFIRGSEQRAHSDSIHMTTEPQGYLIAAWIALEDIGPDQGPLEFYPGSHRLPFVSTQQYASGNTNWTIGSESNKRYEDKIAQIVAENDLQPKTFLAQKGDILIWHANLIHGGQAITREGATRKSMVAHYFCEGVICYHEMSQRPALIEKR</sequence>
<accession>A0A2D0N3G9</accession>
<keyword evidence="4" id="KW-1185">Reference proteome</keyword>